<keyword evidence="2" id="KW-0012">Acyltransferase</keyword>
<dbReference type="EMBL" id="CAJGYO010000004">
    <property type="protein sequence ID" value="CAD6226669.1"/>
    <property type="molecule type" value="Genomic_DNA"/>
</dbReference>
<dbReference type="Gene3D" id="3.30.559.10">
    <property type="entry name" value="Chloramphenicol acetyltransferase-like domain"/>
    <property type="match status" value="1"/>
</dbReference>
<sequence length="169" mass="18681">MDVMLEQQQPPAGAGASSTGSTSPRLHVHIHETTLMPPSPSSPKTSLPLTFFDVFFLRSSPIERLFLYRLAPDVDIAAIISNLQDSLHQALHAFYPLTGRVRLIPGTFDRYELHYRPSDDAVTFTITECDDNDDMDTHFNGLTTDKLWGVAKIAMLVPPLPKGGHLLAV</sequence>
<organism evidence="4 5">
    <name type="scientific">Miscanthus lutarioriparius</name>
    <dbReference type="NCBI Taxonomy" id="422564"/>
    <lineage>
        <taxon>Eukaryota</taxon>
        <taxon>Viridiplantae</taxon>
        <taxon>Streptophyta</taxon>
        <taxon>Embryophyta</taxon>
        <taxon>Tracheophyta</taxon>
        <taxon>Spermatophyta</taxon>
        <taxon>Magnoliopsida</taxon>
        <taxon>Liliopsida</taxon>
        <taxon>Poales</taxon>
        <taxon>Poaceae</taxon>
        <taxon>PACMAD clade</taxon>
        <taxon>Panicoideae</taxon>
        <taxon>Andropogonodae</taxon>
        <taxon>Andropogoneae</taxon>
        <taxon>Saccharinae</taxon>
        <taxon>Miscanthus</taxon>
    </lineage>
</organism>
<evidence type="ECO:0000256" key="1">
    <source>
        <dbReference type="ARBA" id="ARBA00022679"/>
    </source>
</evidence>
<proteinExistence type="predicted"/>
<dbReference type="PANTHER" id="PTHR31625">
    <property type="match status" value="1"/>
</dbReference>
<comment type="caution">
    <text evidence="4">The sequence shown here is derived from an EMBL/GenBank/DDBJ whole genome shotgun (WGS) entry which is preliminary data.</text>
</comment>
<evidence type="ECO:0000313" key="4">
    <source>
        <dbReference type="EMBL" id="CAD6226669.1"/>
    </source>
</evidence>
<dbReference type="Proteomes" id="UP000604825">
    <property type="component" value="Unassembled WGS sequence"/>
</dbReference>
<protein>
    <submittedName>
        <fullName evidence="4">Uncharacterized protein</fullName>
    </submittedName>
</protein>
<name>A0A811NNM4_9POAL</name>
<reference evidence="4" key="1">
    <citation type="submission" date="2020-10" db="EMBL/GenBank/DDBJ databases">
        <authorList>
            <person name="Han B."/>
            <person name="Lu T."/>
            <person name="Zhao Q."/>
            <person name="Huang X."/>
            <person name="Zhao Y."/>
        </authorList>
    </citation>
    <scope>NUCLEOTIDE SEQUENCE</scope>
</reference>
<feature type="region of interest" description="Disordered" evidence="3">
    <location>
        <begin position="1"/>
        <end position="23"/>
    </location>
</feature>
<dbReference type="Pfam" id="PF02458">
    <property type="entry name" value="Transferase"/>
    <property type="match status" value="1"/>
</dbReference>
<keyword evidence="1" id="KW-0808">Transferase</keyword>
<dbReference type="InterPro" id="IPR023213">
    <property type="entry name" value="CAT-like_dom_sf"/>
</dbReference>
<evidence type="ECO:0000256" key="3">
    <source>
        <dbReference type="SAM" id="MobiDB-lite"/>
    </source>
</evidence>
<evidence type="ECO:0000256" key="2">
    <source>
        <dbReference type="ARBA" id="ARBA00023315"/>
    </source>
</evidence>
<gene>
    <name evidence="4" type="ORF">NCGR_LOCUS18432</name>
</gene>
<dbReference type="InterPro" id="IPR051504">
    <property type="entry name" value="Plant_metabolite_acyltrans"/>
</dbReference>
<feature type="compositionally biased region" description="Low complexity" evidence="3">
    <location>
        <begin position="10"/>
        <end position="23"/>
    </location>
</feature>
<accession>A0A811NNM4</accession>
<dbReference type="GO" id="GO:0016747">
    <property type="term" value="F:acyltransferase activity, transferring groups other than amino-acyl groups"/>
    <property type="evidence" value="ECO:0007669"/>
    <property type="project" value="UniProtKB-ARBA"/>
</dbReference>
<dbReference type="OrthoDB" id="1862401at2759"/>
<evidence type="ECO:0000313" key="5">
    <source>
        <dbReference type="Proteomes" id="UP000604825"/>
    </source>
</evidence>
<dbReference type="AlphaFoldDB" id="A0A811NNM4"/>
<keyword evidence="5" id="KW-1185">Reference proteome</keyword>